<comment type="caution">
    <text evidence="7">The sequence shown here is derived from an EMBL/GenBank/DDBJ whole genome shotgun (WGS) entry which is preliminary data.</text>
</comment>
<dbReference type="GO" id="GO:0016020">
    <property type="term" value="C:membrane"/>
    <property type="evidence" value="ECO:0007669"/>
    <property type="project" value="UniProtKB-SubCell"/>
</dbReference>
<dbReference type="Pfam" id="PF04932">
    <property type="entry name" value="Wzy_C"/>
    <property type="match status" value="1"/>
</dbReference>
<feature type="transmembrane region" description="Helical" evidence="5">
    <location>
        <begin position="173"/>
        <end position="192"/>
    </location>
</feature>
<feature type="transmembrane region" description="Helical" evidence="5">
    <location>
        <begin position="385"/>
        <end position="405"/>
    </location>
</feature>
<dbReference type="OrthoDB" id="8576060at2"/>
<feature type="transmembrane region" description="Helical" evidence="5">
    <location>
        <begin position="28"/>
        <end position="45"/>
    </location>
</feature>
<evidence type="ECO:0000256" key="4">
    <source>
        <dbReference type="ARBA" id="ARBA00023136"/>
    </source>
</evidence>
<evidence type="ECO:0000256" key="5">
    <source>
        <dbReference type="SAM" id="Phobius"/>
    </source>
</evidence>
<evidence type="ECO:0000256" key="1">
    <source>
        <dbReference type="ARBA" id="ARBA00004141"/>
    </source>
</evidence>
<reference evidence="7 8" key="1">
    <citation type="submission" date="2019-03" db="EMBL/GenBank/DDBJ databases">
        <title>Genomic Encyclopedia of Type Strains, Phase IV (KMG-IV): sequencing the most valuable type-strain genomes for metagenomic binning, comparative biology and taxonomic classification.</title>
        <authorList>
            <person name="Goeker M."/>
        </authorList>
    </citation>
    <scope>NUCLEOTIDE SEQUENCE [LARGE SCALE GENOMIC DNA]</scope>
    <source>
        <strain evidence="7 8">DSM 5604</strain>
    </source>
</reference>
<gene>
    <name evidence="7" type="ORF">C8D85_1982</name>
</gene>
<feature type="transmembrane region" description="Helical" evidence="5">
    <location>
        <begin position="112"/>
        <end position="135"/>
    </location>
</feature>
<feature type="transmembrane region" description="Helical" evidence="5">
    <location>
        <begin position="325"/>
        <end position="349"/>
    </location>
</feature>
<dbReference type="GO" id="GO:0016874">
    <property type="term" value="F:ligase activity"/>
    <property type="evidence" value="ECO:0007669"/>
    <property type="project" value="UniProtKB-KW"/>
</dbReference>
<dbReference type="EMBL" id="SNZA01000003">
    <property type="protein sequence ID" value="TDR13108.1"/>
    <property type="molecule type" value="Genomic_DNA"/>
</dbReference>
<keyword evidence="8" id="KW-1185">Reference proteome</keyword>
<evidence type="ECO:0000256" key="2">
    <source>
        <dbReference type="ARBA" id="ARBA00022692"/>
    </source>
</evidence>
<evidence type="ECO:0000313" key="8">
    <source>
        <dbReference type="Proteomes" id="UP000295729"/>
    </source>
</evidence>
<evidence type="ECO:0000313" key="7">
    <source>
        <dbReference type="EMBL" id="TDR13108.1"/>
    </source>
</evidence>
<feature type="transmembrane region" description="Helical" evidence="5">
    <location>
        <begin position="361"/>
        <end position="379"/>
    </location>
</feature>
<feature type="transmembrane region" description="Helical" evidence="5">
    <location>
        <begin position="147"/>
        <end position="168"/>
    </location>
</feature>
<dbReference type="InterPro" id="IPR051533">
    <property type="entry name" value="WaaL-like"/>
</dbReference>
<dbReference type="InterPro" id="IPR007016">
    <property type="entry name" value="O-antigen_ligase-rel_domated"/>
</dbReference>
<feature type="transmembrane region" description="Helical" evidence="5">
    <location>
        <begin position="221"/>
        <end position="239"/>
    </location>
</feature>
<keyword evidence="2 5" id="KW-0812">Transmembrane</keyword>
<dbReference type="AlphaFoldDB" id="A0A4R6XC18"/>
<keyword evidence="4 5" id="KW-0472">Membrane</keyword>
<feature type="transmembrane region" description="Helical" evidence="5">
    <location>
        <begin position="57"/>
        <end position="77"/>
    </location>
</feature>
<dbReference type="Proteomes" id="UP000295729">
    <property type="component" value="Unassembled WGS sequence"/>
</dbReference>
<protein>
    <submittedName>
        <fullName evidence="7">O-antigen ligase</fullName>
    </submittedName>
</protein>
<feature type="transmembrane region" description="Helical" evidence="5">
    <location>
        <begin position="198"/>
        <end position="214"/>
    </location>
</feature>
<keyword evidence="7" id="KW-0436">Ligase</keyword>
<dbReference type="PANTHER" id="PTHR37422:SF17">
    <property type="entry name" value="O-ANTIGEN LIGASE"/>
    <property type="match status" value="1"/>
</dbReference>
<sequence>MDRLLFPVVWFFSSITLAFSLVLHNGYSLGIFVLFLLSLVFYFPLKRLNPPFEFIKLDTMLFAVLLVYGLAMMFFVYLDGWHTRELDRPSRFIFALPVLALLMRCRPNNLSWLFYGVVSGAIGAFCLGLYERLILGYGRAHGAEHPIMFGDTSMMLGLMSCAAAFYFYSRKSYIWLAVSIVGVLCGVGGSVLSASRGGWVALPLIGLFLLWQSRDLLGKKNVVVVALAAFVIVSSAVAIPQTGIQGRVMQAVDDVVRYTQGDLKESSLGLRFDMWKGAFYLFQDAPLLGVGEYGGMVMKKEMAEQGLINPQSATHYHAHNEYLNALSLTGIIGFLALMAVYLVPLRLFLRKMREYKNNWNVKAYAMAGALVPMSYMDFALSQSMFSHNIGVMMYVFPIVFFWAAVRWAEKEYAEGLAPETLKANKSD</sequence>
<comment type="subcellular location">
    <subcellularLocation>
        <location evidence="1">Membrane</location>
        <topology evidence="1">Multi-pass membrane protein</topology>
    </subcellularLocation>
</comment>
<name>A0A4R6XC18_9GAMM</name>
<evidence type="ECO:0000259" key="6">
    <source>
        <dbReference type="Pfam" id="PF04932"/>
    </source>
</evidence>
<keyword evidence="3 5" id="KW-1133">Transmembrane helix</keyword>
<evidence type="ECO:0000256" key="3">
    <source>
        <dbReference type="ARBA" id="ARBA00022989"/>
    </source>
</evidence>
<proteinExistence type="predicted"/>
<feature type="domain" description="O-antigen ligase-related" evidence="6">
    <location>
        <begin position="183"/>
        <end position="337"/>
    </location>
</feature>
<dbReference type="PANTHER" id="PTHR37422">
    <property type="entry name" value="TEICHURONIC ACID BIOSYNTHESIS PROTEIN TUAE"/>
    <property type="match status" value="1"/>
</dbReference>
<dbReference type="RefSeq" id="WP_133562184.1">
    <property type="nucleotide sequence ID" value="NZ_SNZA01000003.1"/>
</dbReference>
<accession>A0A4R6XC18</accession>
<organism evidence="7 8">
    <name type="scientific">Marinomonas communis</name>
    <dbReference type="NCBI Taxonomy" id="28254"/>
    <lineage>
        <taxon>Bacteria</taxon>
        <taxon>Pseudomonadati</taxon>
        <taxon>Pseudomonadota</taxon>
        <taxon>Gammaproteobacteria</taxon>
        <taxon>Oceanospirillales</taxon>
        <taxon>Oceanospirillaceae</taxon>
        <taxon>Marinomonas</taxon>
    </lineage>
</organism>